<dbReference type="AlphaFoldDB" id="A1WF03"/>
<dbReference type="Gene3D" id="3.40.190.10">
    <property type="entry name" value="Periplasmic binding protein-like II"/>
    <property type="match status" value="1"/>
</dbReference>
<evidence type="ECO:0000256" key="3">
    <source>
        <dbReference type="ARBA" id="ARBA00022729"/>
    </source>
</evidence>
<dbReference type="CDD" id="cd08498">
    <property type="entry name" value="PBP2_NikA_DppA_OppA_like_2"/>
    <property type="match status" value="1"/>
</dbReference>
<evidence type="ECO:0000256" key="4">
    <source>
        <dbReference type="SAM" id="SignalP"/>
    </source>
</evidence>
<feature type="signal peptide" evidence="4">
    <location>
        <begin position="1"/>
        <end position="21"/>
    </location>
</feature>
<dbReference type="Pfam" id="PF00496">
    <property type="entry name" value="SBP_bac_5"/>
    <property type="match status" value="1"/>
</dbReference>
<accession>A1WF03</accession>
<dbReference type="GO" id="GO:0043190">
    <property type="term" value="C:ATP-binding cassette (ABC) transporter complex"/>
    <property type="evidence" value="ECO:0007669"/>
    <property type="project" value="InterPro"/>
</dbReference>
<keyword evidence="3 4" id="KW-0732">Signal</keyword>
<reference evidence="7" key="1">
    <citation type="submission" date="2006-12" db="EMBL/GenBank/DDBJ databases">
        <title>Complete sequence of chromosome 1 of Verminephrobacter eiseniae EF01-2.</title>
        <authorList>
            <person name="Copeland A."/>
            <person name="Lucas S."/>
            <person name="Lapidus A."/>
            <person name="Barry K."/>
            <person name="Detter J.C."/>
            <person name="Glavina del Rio T."/>
            <person name="Dalin E."/>
            <person name="Tice H."/>
            <person name="Pitluck S."/>
            <person name="Chertkov O."/>
            <person name="Brettin T."/>
            <person name="Bruce D."/>
            <person name="Han C."/>
            <person name="Tapia R."/>
            <person name="Gilna P."/>
            <person name="Schmutz J."/>
            <person name="Larimer F."/>
            <person name="Land M."/>
            <person name="Hauser L."/>
            <person name="Kyrpides N."/>
            <person name="Kim E."/>
            <person name="Stahl D."/>
            <person name="Richardson P."/>
        </authorList>
    </citation>
    <scope>NUCLEOTIDE SEQUENCE [LARGE SCALE GENOMIC DNA]</scope>
    <source>
        <strain evidence="7">EF01-2</strain>
    </source>
</reference>
<evidence type="ECO:0000256" key="1">
    <source>
        <dbReference type="ARBA" id="ARBA00005695"/>
    </source>
</evidence>
<keyword evidence="7" id="KW-1185">Reference proteome</keyword>
<sequence>MKISNLRLVLGVMLAIGVHTALPAKTLTWTAGLDALSMDPHSSTNSFTNAFVTNVYESLVRFNDKLQIEPALAESWKMRNPVVWRFHLRRGVKFHNGEAFDADDVVFTWSRASSPGSLVRINLSDIKEVRKVDQYTVDIETHAPFPTLLNELVQFLVMSKSWSEANNATEASDLMQKKENYANRHTNGTGPFIVKSREIDVRTEFLANPHWWDKKPRHNLSNVVFTPIKSDATRTSSLLSGVVDVSVSVPVQDVQRLQQGAAIDVVQGPELRTIFLGMDQFRDELLYGNVKGKNPFKDLRVRQALYQAIDVEVLKRAVMRGASWPAGSLISPFLNGAPASLNQRAFAYDTAAAKKLLADAGYPNGFSVGLQCPNNRYVYDEQLCLAITAMLARVGIKANPMIEPAAKWNQRLNTNDVSLYMMGHAGLPMADTYAILKDVVGTQTANIGGLNSGRYSNPRFDAYLPKIASELDLAKRNQLITAAVAIERNDISHIPLHQQPVIWAAKKGIDLRQSPDNQLRLWLITVK</sequence>
<dbReference type="SUPFAM" id="SSF53850">
    <property type="entry name" value="Periplasmic binding protein-like II"/>
    <property type="match status" value="1"/>
</dbReference>
<feature type="chain" id="PRO_5002639939" evidence="4">
    <location>
        <begin position="22"/>
        <end position="527"/>
    </location>
</feature>
<dbReference type="STRING" id="391735.Veis_0422"/>
<dbReference type="Gene3D" id="3.90.76.10">
    <property type="entry name" value="Dipeptide-binding Protein, Domain 1"/>
    <property type="match status" value="1"/>
</dbReference>
<dbReference type="PIRSF" id="PIRSF002741">
    <property type="entry name" value="MppA"/>
    <property type="match status" value="1"/>
</dbReference>
<gene>
    <name evidence="6" type="ordered locus">Veis_0422</name>
</gene>
<organism evidence="6 7">
    <name type="scientific">Verminephrobacter eiseniae (strain EF01-2)</name>
    <dbReference type="NCBI Taxonomy" id="391735"/>
    <lineage>
        <taxon>Bacteria</taxon>
        <taxon>Pseudomonadati</taxon>
        <taxon>Pseudomonadota</taxon>
        <taxon>Betaproteobacteria</taxon>
        <taxon>Burkholderiales</taxon>
        <taxon>Comamonadaceae</taxon>
        <taxon>Verminephrobacter</taxon>
    </lineage>
</organism>
<dbReference type="GO" id="GO:0015833">
    <property type="term" value="P:peptide transport"/>
    <property type="evidence" value="ECO:0007669"/>
    <property type="project" value="TreeGrafter"/>
</dbReference>
<dbReference type="Gene3D" id="3.10.105.10">
    <property type="entry name" value="Dipeptide-binding Protein, Domain 3"/>
    <property type="match status" value="1"/>
</dbReference>
<feature type="domain" description="Solute-binding protein family 5" evidence="5">
    <location>
        <begin position="67"/>
        <end position="435"/>
    </location>
</feature>
<dbReference type="InterPro" id="IPR023765">
    <property type="entry name" value="SBP_5_CS"/>
</dbReference>
<keyword evidence="2" id="KW-0813">Transport</keyword>
<evidence type="ECO:0000259" key="5">
    <source>
        <dbReference type="Pfam" id="PF00496"/>
    </source>
</evidence>
<dbReference type="PANTHER" id="PTHR30290">
    <property type="entry name" value="PERIPLASMIC BINDING COMPONENT OF ABC TRANSPORTER"/>
    <property type="match status" value="1"/>
</dbReference>
<proteinExistence type="inferred from homology"/>
<dbReference type="PANTHER" id="PTHR30290:SF9">
    <property type="entry name" value="OLIGOPEPTIDE-BINDING PROTEIN APPA"/>
    <property type="match status" value="1"/>
</dbReference>
<dbReference type="EMBL" id="CP000542">
    <property type="protein sequence ID" value="ABM56210.1"/>
    <property type="molecule type" value="Genomic_DNA"/>
</dbReference>
<protein>
    <submittedName>
        <fullName evidence="6">Extracellular solute-binding protein, family 5</fullName>
    </submittedName>
</protein>
<evidence type="ECO:0000256" key="2">
    <source>
        <dbReference type="ARBA" id="ARBA00022448"/>
    </source>
</evidence>
<dbReference type="HOGENOM" id="CLU_017028_7_4_4"/>
<dbReference type="eggNOG" id="COG0747">
    <property type="taxonomic scope" value="Bacteria"/>
</dbReference>
<dbReference type="PROSITE" id="PS01040">
    <property type="entry name" value="SBP_BACTERIAL_5"/>
    <property type="match status" value="1"/>
</dbReference>
<dbReference type="KEGG" id="vei:Veis_0422"/>
<evidence type="ECO:0000313" key="6">
    <source>
        <dbReference type="EMBL" id="ABM56210.1"/>
    </source>
</evidence>
<evidence type="ECO:0000313" key="7">
    <source>
        <dbReference type="Proteomes" id="UP000000374"/>
    </source>
</evidence>
<dbReference type="InterPro" id="IPR000914">
    <property type="entry name" value="SBP_5_dom"/>
</dbReference>
<name>A1WF03_VEREI</name>
<comment type="similarity">
    <text evidence="1">Belongs to the bacterial solute-binding protein 5 family.</text>
</comment>
<dbReference type="GO" id="GO:1904680">
    <property type="term" value="F:peptide transmembrane transporter activity"/>
    <property type="evidence" value="ECO:0007669"/>
    <property type="project" value="TreeGrafter"/>
</dbReference>
<dbReference type="InterPro" id="IPR030678">
    <property type="entry name" value="Peptide/Ni-bd"/>
</dbReference>
<dbReference type="InterPro" id="IPR039424">
    <property type="entry name" value="SBP_5"/>
</dbReference>
<dbReference type="GO" id="GO:0030288">
    <property type="term" value="C:outer membrane-bounded periplasmic space"/>
    <property type="evidence" value="ECO:0007669"/>
    <property type="project" value="UniProtKB-ARBA"/>
</dbReference>
<dbReference type="Proteomes" id="UP000000374">
    <property type="component" value="Chromosome"/>
</dbReference>
<dbReference type="OrthoDB" id="9801799at2"/>